<evidence type="ECO:0000313" key="4">
    <source>
        <dbReference type="Proteomes" id="UP000271889"/>
    </source>
</evidence>
<sequence length="233" mass="26580">MKLVKSHADETVATRGLEIMKRNQLLEQTVHNVEKTMLCNFFEATEPKPNQAIVSIIDKALTYAIDVLLMRPDLFDDFAKRVLLDVMLSHPEYVPRAWGGDFLIMRQREERFRAEQEKEERKVKPPTIADDRTAAPEEEKAVPSQKLEMRKETKVLRGVQESPLDKEKETAMKKSNAYEKLKGLDNRRHPSTPSPSSPSAVQKKEAAPPLRAPARKKQAADKGNVVVVEKREK</sequence>
<evidence type="ECO:0000259" key="2">
    <source>
        <dbReference type="Pfam" id="PF24983"/>
    </source>
</evidence>
<organism evidence="3 4">
    <name type="scientific">Cylicostephanus goldi</name>
    <name type="common">Nematode worm</name>
    <dbReference type="NCBI Taxonomy" id="71465"/>
    <lineage>
        <taxon>Eukaryota</taxon>
        <taxon>Metazoa</taxon>
        <taxon>Ecdysozoa</taxon>
        <taxon>Nematoda</taxon>
        <taxon>Chromadorea</taxon>
        <taxon>Rhabditida</taxon>
        <taxon>Rhabditina</taxon>
        <taxon>Rhabditomorpha</taxon>
        <taxon>Strongyloidea</taxon>
        <taxon>Strongylidae</taxon>
        <taxon>Cylicostephanus</taxon>
    </lineage>
</organism>
<feature type="region of interest" description="Disordered" evidence="1">
    <location>
        <begin position="113"/>
        <end position="233"/>
    </location>
</feature>
<name>A0A3P6Q5T0_CYLGO</name>
<dbReference type="PANTHER" id="PTHR38630">
    <property type="entry name" value="PROTEIN CBG12780"/>
    <property type="match status" value="1"/>
</dbReference>
<feature type="domain" description="DUF7774" evidence="2">
    <location>
        <begin position="7"/>
        <end position="81"/>
    </location>
</feature>
<keyword evidence="4" id="KW-1185">Reference proteome</keyword>
<dbReference type="PANTHER" id="PTHR38630:SF1">
    <property type="entry name" value="DEK_C DOMAIN-CONTAINING PROTEIN-RELATED"/>
    <property type="match status" value="1"/>
</dbReference>
<dbReference type="OrthoDB" id="5876090at2759"/>
<evidence type="ECO:0000256" key="1">
    <source>
        <dbReference type="SAM" id="MobiDB-lite"/>
    </source>
</evidence>
<proteinExistence type="predicted"/>
<dbReference type="InterPro" id="IPR056676">
    <property type="entry name" value="DUF7774"/>
</dbReference>
<dbReference type="AlphaFoldDB" id="A0A3P6Q5T0"/>
<protein>
    <recommendedName>
        <fullName evidence="2">DUF7774 domain-containing protein</fullName>
    </recommendedName>
</protein>
<dbReference type="EMBL" id="UYRV01000050">
    <property type="protein sequence ID" value="VDK40757.1"/>
    <property type="molecule type" value="Genomic_DNA"/>
</dbReference>
<feature type="compositionally biased region" description="Basic and acidic residues" evidence="1">
    <location>
        <begin position="113"/>
        <end position="155"/>
    </location>
</feature>
<dbReference type="Proteomes" id="UP000271889">
    <property type="component" value="Unassembled WGS sequence"/>
</dbReference>
<evidence type="ECO:0000313" key="3">
    <source>
        <dbReference type="EMBL" id="VDK40757.1"/>
    </source>
</evidence>
<dbReference type="Pfam" id="PF24983">
    <property type="entry name" value="DUF7774"/>
    <property type="match status" value="1"/>
</dbReference>
<feature type="compositionally biased region" description="Basic and acidic residues" evidence="1">
    <location>
        <begin position="163"/>
        <end position="188"/>
    </location>
</feature>
<reference evidence="3 4" key="1">
    <citation type="submission" date="2018-11" db="EMBL/GenBank/DDBJ databases">
        <authorList>
            <consortium name="Pathogen Informatics"/>
        </authorList>
    </citation>
    <scope>NUCLEOTIDE SEQUENCE [LARGE SCALE GENOMIC DNA]</scope>
</reference>
<accession>A0A3P6Q5T0</accession>
<gene>
    <name evidence="3" type="ORF">CGOC_LOCUS65</name>
</gene>